<reference evidence="2" key="2">
    <citation type="journal article" date="2024" name="Plant">
        <title>Genomic evolution and insights into agronomic trait innovations of Sesamum species.</title>
        <authorList>
            <person name="Miao H."/>
            <person name="Wang L."/>
            <person name="Qu L."/>
            <person name="Liu H."/>
            <person name="Sun Y."/>
            <person name="Le M."/>
            <person name="Wang Q."/>
            <person name="Wei S."/>
            <person name="Zheng Y."/>
            <person name="Lin W."/>
            <person name="Duan Y."/>
            <person name="Cao H."/>
            <person name="Xiong S."/>
            <person name="Wang X."/>
            <person name="Wei L."/>
            <person name="Li C."/>
            <person name="Ma Q."/>
            <person name="Ju M."/>
            <person name="Zhao R."/>
            <person name="Li G."/>
            <person name="Mu C."/>
            <person name="Tian Q."/>
            <person name="Mei H."/>
            <person name="Zhang T."/>
            <person name="Gao T."/>
            <person name="Zhang H."/>
        </authorList>
    </citation>
    <scope>NUCLEOTIDE SEQUENCE</scope>
    <source>
        <strain evidence="2">G01</strain>
    </source>
</reference>
<protein>
    <submittedName>
        <fullName evidence="2">Uncharacterized protein</fullName>
    </submittedName>
</protein>
<name>A0AAW2IIW0_9LAMI</name>
<evidence type="ECO:0000256" key="1">
    <source>
        <dbReference type="SAM" id="MobiDB-lite"/>
    </source>
</evidence>
<dbReference type="AlphaFoldDB" id="A0AAW2IIW0"/>
<gene>
    <name evidence="2" type="ORF">Sangu_2971500</name>
</gene>
<dbReference type="PANTHER" id="PTHR10775:SF185">
    <property type="entry name" value="OS08G0208400 PROTEIN"/>
    <property type="match status" value="1"/>
</dbReference>
<organism evidence="2">
    <name type="scientific">Sesamum angustifolium</name>
    <dbReference type="NCBI Taxonomy" id="2727405"/>
    <lineage>
        <taxon>Eukaryota</taxon>
        <taxon>Viridiplantae</taxon>
        <taxon>Streptophyta</taxon>
        <taxon>Embryophyta</taxon>
        <taxon>Tracheophyta</taxon>
        <taxon>Spermatophyta</taxon>
        <taxon>Magnoliopsida</taxon>
        <taxon>eudicotyledons</taxon>
        <taxon>Gunneridae</taxon>
        <taxon>Pentapetalae</taxon>
        <taxon>asterids</taxon>
        <taxon>lamiids</taxon>
        <taxon>Lamiales</taxon>
        <taxon>Pedaliaceae</taxon>
        <taxon>Sesamum</taxon>
    </lineage>
</organism>
<evidence type="ECO:0000313" key="2">
    <source>
        <dbReference type="EMBL" id="KAL0282099.1"/>
    </source>
</evidence>
<proteinExistence type="predicted"/>
<comment type="caution">
    <text evidence="2">The sequence shown here is derived from an EMBL/GenBank/DDBJ whole genome shotgun (WGS) entry which is preliminary data.</text>
</comment>
<feature type="region of interest" description="Disordered" evidence="1">
    <location>
        <begin position="419"/>
        <end position="461"/>
    </location>
</feature>
<sequence>MTGLTLEFKDGVKNFIGWAKEDYNWTSRGKESVQDYFEAAIVPLVPEEQTQLAMLRVIIHIGVMNYIWIGSRGLVFYAAGPSYFSSSDDGVPDNGTSACCKPSIVERLHPQLGVVAKLVDIKVDDHISKRIYDQVSQWANRIFAPNHTLPGDYYSSKELIKDLGLFVEEIDGCENGCMLYWKDNIDSEYFKFCGDARYKPSWGRDPRWKKLPYVFFRNTKAFTKHHVENKVARPRLTGDHILDWVANISSTVEMSFSLPSGHGRDHKWTKKNIFWDFPYWSMLLIRHNLGVMHIEKNVFGNIFNTVMDIKGKTKDNLNTRRDLKIICNRPELKLGERRLNVMPKTVYTLTKEQKRRVCEWIRGLKFHIGYASNLACCVDMTELRMHRMKSYDCHVFMQKLIPIAFRDMLPEHVWSTLPEENQVSRGRERSRTVTPIQGVSKEPLLDGDHGGPNQRPDHTKLDRILNQQGFIPRI</sequence>
<dbReference type="EMBL" id="JACGWK010001849">
    <property type="protein sequence ID" value="KAL0282099.1"/>
    <property type="molecule type" value="Genomic_DNA"/>
</dbReference>
<reference evidence="2" key="1">
    <citation type="submission" date="2020-06" db="EMBL/GenBank/DDBJ databases">
        <authorList>
            <person name="Li T."/>
            <person name="Hu X."/>
            <person name="Zhang T."/>
            <person name="Song X."/>
            <person name="Zhang H."/>
            <person name="Dai N."/>
            <person name="Sheng W."/>
            <person name="Hou X."/>
            <person name="Wei L."/>
        </authorList>
    </citation>
    <scope>NUCLEOTIDE SEQUENCE</scope>
    <source>
        <strain evidence="2">G01</strain>
        <tissue evidence="2">Leaf</tissue>
    </source>
</reference>
<feature type="compositionally biased region" description="Basic and acidic residues" evidence="1">
    <location>
        <begin position="443"/>
        <end position="461"/>
    </location>
</feature>
<dbReference type="PANTHER" id="PTHR10775">
    <property type="entry name" value="OS08G0208400 PROTEIN"/>
    <property type="match status" value="1"/>
</dbReference>
<accession>A0AAW2IIW0</accession>